<dbReference type="Pfam" id="PF08082">
    <property type="entry name" value="PRO8NT"/>
    <property type="match status" value="1"/>
</dbReference>
<name>A0AAU9IUH5_9CILI</name>
<dbReference type="InterPro" id="IPR027652">
    <property type="entry name" value="PRP8"/>
</dbReference>
<dbReference type="CDD" id="cd08056">
    <property type="entry name" value="MPN_PRP8"/>
    <property type="match status" value="1"/>
</dbReference>
<dbReference type="InterPro" id="IPR019582">
    <property type="entry name" value="RRM_spliceosomal_PrP8"/>
</dbReference>
<evidence type="ECO:0000256" key="6">
    <source>
        <dbReference type="ARBA" id="ARBA00023242"/>
    </source>
</evidence>
<dbReference type="InterPro" id="IPR012591">
    <property type="entry name" value="PRO8NT"/>
</dbReference>
<dbReference type="GO" id="GO:0000244">
    <property type="term" value="P:spliceosomal tri-snRNP complex assembly"/>
    <property type="evidence" value="ECO:0007669"/>
    <property type="project" value="TreeGrafter"/>
</dbReference>
<dbReference type="Gene3D" id="3.40.140.10">
    <property type="entry name" value="Cytidine Deaminase, domain 2"/>
    <property type="match status" value="1"/>
</dbReference>
<dbReference type="GO" id="GO:0030619">
    <property type="term" value="F:U1 snRNA binding"/>
    <property type="evidence" value="ECO:0007669"/>
    <property type="project" value="TreeGrafter"/>
</dbReference>
<keyword evidence="9" id="KW-1185">Reference proteome</keyword>
<evidence type="ECO:0000256" key="2">
    <source>
        <dbReference type="ARBA" id="ARBA00022664"/>
    </source>
</evidence>
<dbReference type="Pfam" id="PF10596">
    <property type="entry name" value="U6-snRNA_bdg"/>
    <property type="match status" value="1"/>
</dbReference>
<evidence type="ECO:0000313" key="8">
    <source>
        <dbReference type="EMBL" id="CAG9319311.1"/>
    </source>
</evidence>
<dbReference type="FunFam" id="3.30.43.40:FF:000001">
    <property type="entry name" value="Pre-mRNA-processing-splicing factor 8"/>
    <property type="match status" value="1"/>
</dbReference>
<dbReference type="InterPro" id="IPR012337">
    <property type="entry name" value="RNaseH-like_sf"/>
</dbReference>
<evidence type="ECO:0000256" key="5">
    <source>
        <dbReference type="ARBA" id="ARBA00023187"/>
    </source>
</evidence>
<dbReference type="Pfam" id="PF08084">
    <property type="entry name" value="PROCT"/>
    <property type="match status" value="1"/>
</dbReference>
<keyword evidence="4" id="KW-0694">RNA-binding</keyword>
<dbReference type="InterPro" id="IPR019581">
    <property type="entry name" value="Prp8_U5-snRNA-bd"/>
</dbReference>
<organism evidence="8 9">
    <name type="scientific">Blepharisma stoltei</name>
    <dbReference type="NCBI Taxonomy" id="1481888"/>
    <lineage>
        <taxon>Eukaryota</taxon>
        <taxon>Sar</taxon>
        <taxon>Alveolata</taxon>
        <taxon>Ciliophora</taxon>
        <taxon>Postciliodesmatophora</taxon>
        <taxon>Heterotrichea</taxon>
        <taxon>Heterotrichida</taxon>
        <taxon>Blepharismidae</taxon>
        <taxon>Blepharisma</taxon>
    </lineage>
</organism>
<keyword evidence="6" id="KW-0539">Nucleus</keyword>
<dbReference type="Proteomes" id="UP001162131">
    <property type="component" value="Unassembled WGS sequence"/>
</dbReference>
<dbReference type="PROSITE" id="PS50249">
    <property type="entry name" value="MPN"/>
    <property type="match status" value="1"/>
</dbReference>
<dbReference type="FunFam" id="3.90.1570.40:FF:000001">
    <property type="entry name" value="Pre-mRNA-processing-splicing factor 8"/>
    <property type="match status" value="1"/>
</dbReference>
<dbReference type="SUPFAM" id="SSF53098">
    <property type="entry name" value="Ribonuclease H-like"/>
    <property type="match status" value="2"/>
</dbReference>
<dbReference type="GO" id="GO:0000393">
    <property type="term" value="P:spliceosomal conformational changes to generate catalytic conformation"/>
    <property type="evidence" value="ECO:0007669"/>
    <property type="project" value="UniProtKB-ARBA"/>
</dbReference>
<reference evidence="8" key="1">
    <citation type="submission" date="2021-09" db="EMBL/GenBank/DDBJ databases">
        <authorList>
            <consortium name="AG Swart"/>
            <person name="Singh M."/>
            <person name="Singh A."/>
            <person name="Seah K."/>
            <person name="Emmerich C."/>
        </authorList>
    </citation>
    <scope>NUCLEOTIDE SEQUENCE</scope>
    <source>
        <strain evidence="8">ATCC30299</strain>
    </source>
</reference>
<dbReference type="CDD" id="cd13838">
    <property type="entry name" value="RNase_H_like_Prp8_IV"/>
    <property type="match status" value="1"/>
</dbReference>
<comment type="subcellular location">
    <subcellularLocation>
        <location evidence="1">Nucleus</location>
    </subcellularLocation>
</comment>
<evidence type="ECO:0000259" key="7">
    <source>
        <dbReference type="PROSITE" id="PS50249"/>
    </source>
</evidence>
<dbReference type="GO" id="GO:0071013">
    <property type="term" value="C:catalytic step 2 spliceosome"/>
    <property type="evidence" value="ECO:0007669"/>
    <property type="project" value="TreeGrafter"/>
</dbReference>
<dbReference type="InterPro" id="IPR021983">
    <property type="entry name" value="PRP8_domainIV"/>
</dbReference>
<dbReference type="FunFam" id="1.20.80.40:FF:000001">
    <property type="entry name" value="Pre-mRNA-processing-splicing factor 8"/>
    <property type="match status" value="1"/>
</dbReference>
<keyword evidence="5" id="KW-0508">mRNA splicing</keyword>
<sequence length="2299" mass="269746">MEPKKSKKKSKKWKPSVGKKFVYKESVKEALPPEVLRKIIKDHGDMSSKRFRNDKRAYLGALKYVPHAIYKLLETMPMPWEQVRNVKVLYHVSGAITFVTEVPRVIEPVYTAQWGTMWIMMRKEKRDRRHFKRMRFPPFDDEEPPLDYGDNIMHVEPSPPIQMQLDEEEDNTVFDWFYDDKPLIYTNMVNGSSYRKWNLPLSVMSNLYRLANQLLSDLYDPNYYYLFDQKSFYTAKALNIAIPGGPKFEPLFRDLEEDEDWTEFNDINKVIIRNQIRTEYRIAFPYLYNSRPRKVTLSSYHKPAVVYFRQENPSVPTFYFDPVINPLPAYKLEKSEELSDDELEEFMLPENIEPLFGDFSLDTSNTNNGIALLWAPHPFNKRTGRTRRTCDVPLVSGWFREHCPTHYPVKVRVSYQKLLKCWVLNQLHHRKPKALKKRNIFRAFERTKYFQKTEIDWVEAGLQVCRQGYNMLNLLIHRKNLNYLHLDYNFNLKPIKTLTTKERKKSRFGNAFHLCREVMRLIKIVVDTHVQYRLGNVDAFQLADGLQYIFAHVGQLTGMYRYKYRLMRQVRMCKDLKHLLYYRFNNGPVGKGPGCGMWVSGWRVWLFFLRGMVPLLERWLGNLLARQFEGRHSKGVAKTVTKQRVESHFDLEMRASVMLDIQDMMPEGVRDNKIKTILQHLSEAWRCWKANIPWKVPGLPQPIENLILRYIKAKADWWTNAAYYNRERIKRGATVDKTVCKKNLGRLTRLWLKAEQERQHNYLKDGPYLTSDETVTIYTSMVHWLESRRFLPIVFPPLNYKHDTKLFVLCLERLKESYSVKSRLNQSQREELGLIEQAYDNPHEALSRVKRHLLTMRSFKEVNIEFMDLYSHLIPVYEIEPLEKITDAYLDQYLWYEADKRKLFPNWMKPSDSEPPPLLVYKWCQGINNLTDIWDVSEGQCVVLLQTKLEKIYEKIDLTLFNRLLRLIVDHNLADYMTSKNNVIITYKDMSHTNSYGFIRGLQFGSFAFGYYALAVDIMILGLQRASEIAGPPSDPNEFLTYKDVKTETRHPIRLYCRYIDKLFMVFRFSAEEARDLIQRFLIENPDPNNENLIGYNNKKCWPRDCRMRLIKHDVNLGRAVFWEIKNRLPRSVTTIDWENSFVSVYSKDNPNFLFNMSGFEVRILPRCRMLSEDFTYRDGVWRLHNENTKEITAQAFLRVDNEGLRRFENRVRQILMASGSTTFTKIANKWNTSLIGLMTYYREAAVHTEELLDLLVKCENKLQTRIKIGLNSKMPSRFPPVVFYTPKELGGLGMLSMGHILIPQSDLRYSKQTETGITHFRAGMSHEEDQFIPNLYRYIQTWESEFIDSQRVWAEYALKRQEAQAQNRRLTLEDLEDSWDRGIPRINTLFQKDRLTLAYDKGWRMRQDFKQYQVLKQNPFWWTHQRHDGKLWNLNNYRTDMIQALGGVECILEHTLFRGTYFPSWEGLFWEKASGFEESMKYKKLTHAQRSGLNQIPNRRFTLWWSPTINRANVYVGFQVQLDLTGIFMHGKIPTLKISLIQIFRAHLWQKIHESIVMDLCQVFDLEMNSLEIDTVQKETIHPRKSYKMNSSCADILLFATYKWPISKPSLLSDNRDVYDDVTSNKYWVDVQLRWGDYDSHDIERYARAKFLDYTTDHTLTLYPSPTGCLLAIDLAYNLHSGYGNWFPGSKTLLQQSMSKIMRASPALYVLRERIRKGLQLYSSEPTEPYLNSQNYGELFSNQTIWFVDDTNVYRVTIHKTFEGNLTTKPINGAIFVFNPRTGQLFLKIIHTSVWAGQKRLGQLAKWKTAEEVVFLIRSLPVEEQPKQIIVTRKGMLDPLEVHLLDFPNIVIKGSELQLPFQAILRIEKFGDLILRASKPELAIFNLYDDWLQSISSFTAFSRLILILRAVHVNNEKAKMILKPDKTTVTKPNHVWPTLTDDEWVKVEVELKNLILNDYGKKNNVNIASLTQSEIRDIILGMEITPPSLARQQMAELEKQRDQTTAVTSKTTNAMDEEFVVITQTPYEQMVYTSRTDWRVRAVSATNLYLRTGHIFIKKDEEDSSAVYVLPKNVLKKFIAIADLRTQIAAYLYGITPQEHPDVREIRCIVLVPQVGTYQSVTLPNSVPEHPYLKDLEPIGWIHTQPGDTSQLSPQDIMFTAKLVSENSNWNPEANAVITVSFTPGSCTLSTFRVTQAGVEWGKISNDASGYLPGFFKKTQMLLTEKFFGSFMVPDTGVWNCNFMGIGHSPHMKYNLHLANPKEFYHEIHRPSHFLSFAKAHEEEEIAEMAPEIDNPYD</sequence>
<dbReference type="InterPro" id="IPR043172">
    <property type="entry name" value="Prp8_domainIV_palm"/>
</dbReference>
<dbReference type="Gene3D" id="3.90.1570.40">
    <property type="match status" value="1"/>
</dbReference>
<dbReference type="Pfam" id="PF12134">
    <property type="entry name" value="PRP8_domainIV"/>
    <property type="match status" value="1"/>
</dbReference>
<dbReference type="Pfam" id="PF01398">
    <property type="entry name" value="JAB"/>
    <property type="match status" value="1"/>
</dbReference>
<dbReference type="EMBL" id="CAJZBQ010000022">
    <property type="protein sequence ID" value="CAG9319311.1"/>
    <property type="molecule type" value="Genomic_DNA"/>
</dbReference>
<dbReference type="InterPro" id="IPR012984">
    <property type="entry name" value="PROCT"/>
</dbReference>
<dbReference type="SMART" id="SM00232">
    <property type="entry name" value="JAB_MPN"/>
    <property type="match status" value="1"/>
</dbReference>
<proteinExistence type="predicted"/>
<dbReference type="GO" id="GO:0005682">
    <property type="term" value="C:U5 snRNP"/>
    <property type="evidence" value="ECO:0007669"/>
    <property type="project" value="UniProtKB-ARBA"/>
</dbReference>
<dbReference type="FunFam" id="3.40.140.10:FF:000002">
    <property type="entry name" value="Pre-mRNA-processing-splicing factor 8"/>
    <property type="match status" value="1"/>
</dbReference>
<dbReference type="Pfam" id="PF10597">
    <property type="entry name" value="U5_2-snRNA_bdg"/>
    <property type="match status" value="1"/>
</dbReference>
<keyword evidence="3" id="KW-0747">Spliceosome</keyword>
<comment type="caution">
    <text evidence="8">The sequence shown here is derived from an EMBL/GenBank/DDBJ whole genome shotgun (WGS) entry which is preliminary data.</text>
</comment>
<accession>A0AAU9IUH5</accession>
<protein>
    <recommendedName>
        <fullName evidence="7">MPN domain-containing protein</fullName>
    </recommendedName>
</protein>
<dbReference type="Gene3D" id="1.20.80.40">
    <property type="match status" value="1"/>
</dbReference>
<dbReference type="GO" id="GO:0017070">
    <property type="term" value="F:U6 snRNA binding"/>
    <property type="evidence" value="ECO:0007669"/>
    <property type="project" value="InterPro"/>
</dbReference>
<dbReference type="PANTHER" id="PTHR11140:SF0">
    <property type="entry name" value="PRE-MRNA-PROCESSING-SPLICING FACTOR 8"/>
    <property type="match status" value="1"/>
</dbReference>
<dbReference type="Gene3D" id="3.30.43.40">
    <property type="entry name" value="Pre-mRNA-processing-splicing factor 8, U5-snRNA-binding domain"/>
    <property type="match status" value="1"/>
</dbReference>
<dbReference type="InterPro" id="IPR019580">
    <property type="entry name" value="Prp8_U6-snRNA-bd"/>
</dbReference>
<keyword evidence="2" id="KW-0507">mRNA processing</keyword>
<dbReference type="GO" id="GO:0000974">
    <property type="term" value="C:Prp19 complex"/>
    <property type="evidence" value="ECO:0007669"/>
    <property type="project" value="UniProtKB-ARBA"/>
</dbReference>
<evidence type="ECO:0000256" key="1">
    <source>
        <dbReference type="ARBA" id="ARBA00004123"/>
    </source>
</evidence>
<dbReference type="Pfam" id="PF08083">
    <property type="entry name" value="PROCN"/>
    <property type="match status" value="1"/>
</dbReference>
<feature type="domain" description="MPN" evidence="7">
    <location>
        <begin position="2068"/>
        <end position="2199"/>
    </location>
</feature>
<dbReference type="Gene3D" id="3.30.420.230">
    <property type="match status" value="1"/>
</dbReference>
<dbReference type="GO" id="GO:0097157">
    <property type="term" value="F:pre-mRNA intronic binding"/>
    <property type="evidence" value="ECO:0007669"/>
    <property type="project" value="TreeGrafter"/>
</dbReference>
<dbReference type="FunFam" id="3.30.420.230:FF:000001">
    <property type="entry name" value="Pre-mRNA-processing-splicing factor 8"/>
    <property type="match status" value="1"/>
</dbReference>
<dbReference type="Pfam" id="PF10598">
    <property type="entry name" value="RRM_4"/>
    <property type="match status" value="1"/>
</dbReference>
<gene>
    <name evidence="8" type="ORF">BSTOLATCC_MIC23519</name>
</gene>
<dbReference type="PANTHER" id="PTHR11140">
    <property type="entry name" value="PRE-MRNA SPLICING FACTOR PRP8"/>
    <property type="match status" value="1"/>
</dbReference>
<evidence type="ECO:0000313" key="9">
    <source>
        <dbReference type="Proteomes" id="UP001162131"/>
    </source>
</evidence>
<dbReference type="InterPro" id="IPR037518">
    <property type="entry name" value="MPN"/>
</dbReference>
<evidence type="ECO:0000256" key="4">
    <source>
        <dbReference type="ARBA" id="ARBA00022884"/>
    </source>
</evidence>
<dbReference type="GO" id="GO:0045292">
    <property type="term" value="P:mRNA cis splicing, via spliceosome"/>
    <property type="evidence" value="ECO:0007669"/>
    <property type="project" value="UniProtKB-ARBA"/>
</dbReference>
<dbReference type="InterPro" id="IPR000555">
    <property type="entry name" value="JAMM/MPN+_dom"/>
</dbReference>
<dbReference type="InterPro" id="IPR012592">
    <property type="entry name" value="PROCN"/>
</dbReference>
<dbReference type="GO" id="GO:0030620">
    <property type="term" value="F:U2 snRNA binding"/>
    <property type="evidence" value="ECO:0007669"/>
    <property type="project" value="TreeGrafter"/>
</dbReference>
<dbReference type="GO" id="GO:0008237">
    <property type="term" value="F:metallopeptidase activity"/>
    <property type="evidence" value="ECO:0007669"/>
    <property type="project" value="InterPro"/>
</dbReference>
<dbReference type="GO" id="GO:0030623">
    <property type="term" value="F:U5 snRNA binding"/>
    <property type="evidence" value="ECO:0007669"/>
    <property type="project" value="InterPro"/>
</dbReference>
<evidence type="ECO:0000256" key="3">
    <source>
        <dbReference type="ARBA" id="ARBA00022728"/>
    </source>
</evidence>
<dbReference type="InterPro" id="IPR042516">
    <property type="entry name" value="Prp8_U5-snRNA-bd_sf"/>
</dbReference>
<dbReference type="InterPro" id="IPR043173">
    <property type="entry name" value="Prp8_domainIV_fingers"/>
</dbReference>